<proteinExistence type="predicted"/>
<evidence type="ECO:0000313" key="1">
    <source>
        <dbReference type="EMBL" id="PKC03021.1"/>
    </source>
</evidence>
<reference evidence="1 4" key="2">
    <citation type="submission" date="2017-09" db="EMBL/GenBank/DDBJ databases">
        <title>Extensive intraspecific genome diversity in a model arbuscular mycorrhizal fungus.</title>
        <authorList>
            <person name="Chen E.C."/>
            <person name="Morin E."/>
            <person name="Beaudet D."/>
            <person name="Noel J."/>
            <person name="Ndikumana S."/>
            <person name="Charron P."/>
            <person name="St-Onge C."/>
            <person name="Giorgi J."/>
            <person name="Grigoriev I.V."/>
            <person name="Roux C."/>
            <person name="Martin F.M."/>
            <person name="Corradi N."/>
        </authorList>
    </citation>
    <scope>NUCLEOTIDE SEQUENCE [LARGE SCALE GENOMIC DNA]</scope>
    <source>
        <strain evidence="1 4">A5</strain>
    </source>
</reference>
<evidence type="ECO:0000313" key="3">
    <source>
        <dbReference type="Proteomes" id="UP000232688"/>
    </source>
</evidence>
<reference evidence="2 3" key="4">
    <citation type="submission" date="2017-10" db="EMBL/GenBank/DDBJ databases">
        <title>Genome analyses suggest a sexual origin of heterokaryosis in a supposedly ancient asexual fungus.</title>
        <authorList>
            <person name="Corradi N."/>
            <person name="Sedzielewska K."/>
            <person name="Noel J."/>
            <person name="Charron P."/>
            <person name="Farinelli L."/>
            <person name="Marton T."/>
            <person name="Kruger M."/>
            <person name="Pelin A."/>
            <person name="Brachmann A."/>
            <person name="Corradi N."/>
        </authorList>
    </citation>
    <scope>NUCLEOTIDE SEQUENCE [LARGE SCALE GENOMIC DNA]</scope>
    <source>
        <strain evidence="2 3">A1</strain>
    </source>
</reference>
<dbReference type="EMBL" id="LLXH01001896">
    <property type="protein sequence ID" value="PKC57204.1"/>
    <property type="molecule type" value="Genomic_DNA"/>
</dbReference>
<sequence length="70" mass="8380">MTLLFINEMENKNKPTLKTFDTDDSENENMLFFQTWIDAETFLNEYVLQKGFSFKRKCTEVLVEDDQNKC</sequence>
<dbReference type="VEuPathDB" id="FungiDB:RhiirA1_541729"/>
<name>A0A2N0P866_9GLOM</name>
<gene>
    <name evidence="2" type="ORF">RhiirA1_541729</name>
    <name evidence="1" type="ORF">RhiirA5_503694</name>
</gene>
<reference evidence="2 3" key="3">
    <citation type="submission" date="2017-10" db="EMBL/GenBank/DDBJ databases">
        <title>Extensive intraspecific genome diversity in a model arbuscular mycorrhizal fungus.</title>
        <authorList>
            <person name="Chen E.C.H."/>
            <person name="Morin E."/>
            <person name="Baudet D."/>
            <person name="Noel J."/>
            <person name="Ndikumana S."/>
            <person name="Charron P."/>
            <person name="St-Onge C."/>
            <person name="Giorgi J."/>
            <person name="Grigoriev I.V."/>
            <person name="Roux C."/>
            <person name="Martin F.M."/>
            <person name="Corradi N."/>
        </authorList>
    </citation>
    <scope>NUCLEOTIDE SEQUENCE [LARGE SCALE GENOMIC DNA]</scope>
    <source>
        <strain evidence="2 3">A1</strain>
    </source>
</reference>
<protein>
    <submittedName>
        <fullName evidence="1">Uncharacterized protein</fullName>
    </submittedName>
</protein>
<dbReference type="Proteomes" id="UP000232722">
    <property type="component" value="Unassembled WGS sequence"/>
</dbReference>
<evidence type="ECO:0000313" key="4">
    <source>
        <dbReference type="Proteomes" id="UP000232722"/>
    </source>
</evidence>
<dbReference type="AlphaFoldDB" id="A0A2N0P866"/>
<comment type="caution">
    <text evidence="1">The sequence shown here is derived from an EMBL/GenBank/DDBJ whole genome shotgun (WGS) entry which is preliminary data.</text>
</comment>
<dbReference type="VEuPathDB" id="FungiDB:RhiirFUN_023343"/>
<accession>A0A2N0P866</accession>
<evidence type="ECO:0000313" key="2">
    <source>
        <dbReference type="EMBL" id="PKC57204.1"/>
    </source>
</evidence>
<dbReference type="Proteomes" id="UP000232688">
    <property type="component" value="Unassembled WGS sequence"/>
</dbReference>
<reference evidence="1 4" key="1">
    <citation type="submission" date="2016-04" db="EMBL/GenBank/DDBJ databases">
        <title>Genome analyses suggest a sexual origin of heterokaryosis in a supposedly ancient asexual fungus.</title>
        <authorList>
            <person name="Ropars J."/>
            <person name="Sedzielewska K."/>
            <person name="Noel J."/>
            <person name="Charron P."/>
            <person name="Farinelli L."/>
            <person name="Marton T."/>
            <person name="Kruger M."/>
            <person name="Pelin A."/>
            <person name="Brachmann A."/>
            <person name="Corradi N."/>
        </authorList>
    </citation>
    <scope>NUCLEOTIDE SEQUENCE [LARGE SCALE GENOMIC DNA]</scope>
    <source>
        <strain evidence="1 4">A5</strain>
    </source>
</reference>
<organism evidence="1 4">
    <name type="scientific">Rhizophagus irregularis</name>
    <dbReference type="NCBI Taxonomy" id="588596"/>
    <lineage>
        <taxon>Eukaryota</taxon>
        <taxon>Fungi</taxon>
        <taxon>Fungi incertae sedis</taxon>
        <taxon>Mucoromycota</taxon>
        <taxon>Glomeromycotina</taxon>
        <taxon>Glomeromycetes</taxon>
        <taxon>Glomerales</taxon>
        <taxon>Glomeraceae</taxon>
        <taxon>Rhizophagus</taxon>
    </lineage>
</organism>
<dbReference type="EMBL" id="LLXJ01001266">
    <property type="protein sequence ID" value="PKC03021.1"/>
    <property type="molecule type" value="Genomic_DNA"/>
</dbReference>